<feature type="transmembrane region" description="Helical" evidence="1">
    <location>
        <begin position="87"/>
        <end position="109"/>
    </location>
</feature>
<evidence type="ECO:0000313" key="3">
    <source>
        <dbReference type="Proteomes" id="UP000327493"/>
    </source>
</evidence>
<sequence>MAKHKISLVIAIALALIFFIITMVITALAGLGTYPFLETTSNISDKYITQITPAGWTFTIWSIIYIFLASVLVYVLSGICRKNAYGYVYCSPAILPHGFYVAWCLNLSLNTAWLFLWDRKLMPAALAFLILLALTNYVMIFFSCCGLQNYGAWLNKYHKVDLWLHRVLVQNGVAIYATWTTIASLINLTIVLNYDANMSPTDAATTSLSVLTVVLFVWFFLENFVLDKHVRYILTIYPVVIWAVTGAFTKNNTADPTRNNIFTAVLLAVACATFAGRVILVIYKHIKKPFYVDLSPESMSPMEIAEKQKKIFK</sequence>
<feature type="transmembrane region" description="Helical" evidence="1">
    <location>
        <begin position="121"/>
        <end position="147"/>
    </location>
</feature>
<evidence type="ECO:0000256" key="1">
    <source>
        <dbReference type="SAM" id="Phobius"/>
    </source>
</evidence>
<organism evidence="2 3">
    <name type="scientific">Etheostoma spectabile</name>
    <name type="common">orangethroat darter</name>
    <dbReference type="NCBI Taxonomy" id="54343"/>
    <lineage>
        <taxon>Eukaryota</taxon>
        <taxon>Metazoa</taxon>
        <taxon>Chordata</taxon>
        <taxon>Craniata</taxon>
        <taxon>Vertebrata</taxon>
        <taxon>Euteleostomi</taxon>
        <taxon>Actinopterygii</taxon>
        <taxon>Neopterygii</taxon>
        <taxon>Teleostei</taxon>
        <taxon>Neoteleostei</taxon>
        <taxon>Acanthomorphata</taxon>
        <taxon>Eupercaria</taxon>
        <taxon>Perciformes</taxon>
        <taxon>Percoidei</taxon>
        <taxon>Percidae</taxon>
        <taxon>Etheostomatinae</taxon>
        <taxon>Etheostoma</taxon>
    </lineage>
</organism>
<feature type="transmembrane region" description="Helical" evidence="1">
    <location>
        <begin position="54"/>
        <end position="75"/>
    </location>
</feature>
<feature type="transmembrane region" description="Helical" evidence="1">
    <location>
        <begin position="203"/>
        <end position="221"/>
    </location>
</feature>
<dbReference type="PANTHER" id="PTHR33802:SF4">
    <property type="entry name" value="SI:DKEY-29D8.3"/>
    <property type="match status" value="1"/>
</dbReference>
<keyword evidence="1" id="KW-0812">Transmembrane</keyword>
<gene>
    <name evidence="2" type="ORF">FQN60_013700</name>
</gene>
<dbReference type="AlphaFoldDB" id="A0A5J5CFL0"/>
<keyword evidence="1" id="KW-0472">Membrane</keyword>
<comment type="caution">
    <text evidence="2">The sequence shown here is derived from an EMBL/GenBank/DDBJ whole genome shotgun (WGS) entry which is preliminary data.</text>
</comment>
<proteinExistence type="predicted"/>
<keyword evidence="1" id="KW-1133">Transmembrane helix</keyword>
<protein>
    <submittedName>
        <fullName evidence="2">Uncharacterized protein</fullName>
    </submittedName>
</protein>
<dbReference type="PANTHER" id="PTHR33802">
    <property type="entry name" value="SI:CH211-161H7.5-RELATED"/>
    <property type="match status" value="1"/>
</dbReference>
<feature type="transmembrane region" description="Helical" evidence="1">
    <location>
        <begin position="230"/>
        <end position="249"/>
    </location>
</feature>
<feature type="transmembrane region" description="Helical" evidence="1">
    <location>
        <begin position="261"/>
        <end position="283"/>
    </location>
</feature>
<dbReference type="Proteomes" id="UP000327493">
    <property type="component" value="Chromosome 22"/>
</dbReference>
<evidence type="ECO:0000313" key="2">
    <source>
        <dbReference type="EMBL" id="KAA8580742.1"/>
    </source>
</evidence>
<keyword evidence="3" id="KW-1185">Reference proteome</keyword>
<accession>A0A5J5CFL0</accession>
<name>A0A5J5CFL0_9PERO</name>
<reference evidence="2 3" key="1">
    <citation type="submission" date="2019-08" db="EMBL/GenBank/DDBJ databases">
        <title>A chromosome-level genome assembly, high-density linkage maps, and genome scans reveal the genomic architecture of hybrid incompatibilities underlying speciation via character displacement in darters (Percidae: Etheostominae).</title>
        <authorList>
            <person name="Moran R.L."/>
            <person name="Catchen J.M."/>
            <person name="Fuller R.C."/>
        </authorList>
    </citation>
    <scope>NUCLEOTIDE SEQUENCE [LARGE SCALE GENOMIC DNA]</scope>
    <source>
        <strain evidence="2">EspeVRDwgs_2016</strain>
        <tissue evidence="2">Muscle</tissue>
    </source>
</reference>
<feature type="transmembrane region" description="Helical" evidence="1">
    <location>
        <begin position="168"/>
        <end position="191"/>
    </location>
</feature>
<dbReference type="OrthoDB" id="5586934at2759"/>
<feature type="transmembrane region" description="Helical" evidence="1">
    <location>
        <begin position="7"/>
        <end position="34"/>
    </location>
</feature>
<dbReference type="EMBL" id="VOFY01000022">
    <property type="protein sequence ID" value="KAA8580742.1"/>
    <property type="molecule type" value="Genomic_DNA"/>
</dbReference>